<dbReference type="GO" id="GO:1902201">
    <property type="term" value="P:negative regulation of bacterial-type flagellum-dependent cell motility"/>
    <property type="evidence" value="ECO:0007669"/>
    <property type="project" value="TreeGrafter"/>
</dbReference>
<keyword evidence="6" id="KW-1185">Reference proteome</keyword>
<organism evidence="5 6">
    <name type="scientific">Leucothrix arctica</name>
    <dbReference type="NCBI Taxonomy" id="1481894"/>
    <lineage>
        <taxon>Bacteria</taxon>
        <taxon>Pseudomonadati</taxon>
        <taxon>Pseudomonadota</taxon>
        <taxon>Gammaproteobacteria</taxon>
        <taxon>Thiotrichales</taxon>
        <taxon>Thiotrichaceae</taxon>
        <taxon>Leucothrix</taxon>
    </lineage>
</organism>
<dbReference type="GO" id="GO:0005886">
    <property type="term" value="C:plasma membrane"/>
    <property type="evidence" value="ECO:0007669"/>
    <property type="project" value="TreeGrafter"/>
</dbReference>
<dbReference type="FunFam" id="3.30.70.270:FF:000001">
    <property type="entry name" value="Diguanylate cyclase domain protein"/>
    <property type="match status" value="1"/>
</dbReference>
<dbReference type="PANTHER" id="PTHR45138">
    <property type="entry name" value="REGULATORY COMPONENTS OF SENSORY TRANSDUCTION SYSTEM"/>
    <property type="match status" value="1"/>
</dbReference>
<keyword evidence="3" id="KW-0472">Membrane</keyword>
<dbReference type="InterPro" id="IPR050469">
    <property type="entry name" value="Diguanylate_Cyclase"/>
</dbReference>
<dbReference type="AlphaFoldDB" id="A0A317CR55"/>
<proteinExistence type="predicted"/>
<dbReference type="Pfam" id="PF00990">
    <property type="entry name" value="GGDEF"/>
    <property type="match status" value="1"/>
</dbReference>
<dbReference type="CDD" id="cd01949">
    <property type="entry name" value="GGDEF"/>
    <property type="match status" value="1"/>
</dbReference>
<accession>A0A317CR55</accession>
<reference evidence="5 6" key="1">
    <citation type="submission" date="2018-05" db="EMBL/GenBank/DDBJ databases">
        <title>Leucothrix arctica sp. nov., isolated from Arctic seawater.</title>
        <authorList>
            <person name="Choi A."/>
            <person name="Baek K."/>
        </authorList>
    </citation>
    <scope>NUCLEOTIDE SEQUENCE [LARGE SCALE GENOMIC DNA]</scope>
    <source>
        <strain evidence="5 6">IMCC9719</strain>
    </source>
</reference>
<comment type="cofactor">
    <cofactor evidence="1">
        <name>Mg(2+)</name>
        <dbReference type="ChEBI" id="CHEBI:18420"/>
    </cofactor>
</comment>
<evidence type="ECO:0000313" key="6">
    <source>
        <dbReference type="Proteomes" id="UP000245506"/>
    </source>
</evidence>
<evidence type="ECO:0000256" key="1">
    <source>
        <dbReference type="ARBA" id="ARBA00001946"/>
    </source>
</evidence>
<feature type="transmembrane region" description="Helical" evidence="3">
    <location>
        <begin position="35"/>
        <end position="57"/>
    </location>
</feature>
<dbReference type="InterPro" id="IPR000160">
    <property type="entry name" value="GGDEF_dom"/>
</dbReference>
<evidence type="ECO:0000256" key="2">
    <source>
        <dbReference type="ARBA" id="ARBA00012528"/>
    </source>
</evidence>
<dbReference type="GO" id="GO:0052621">
    <property type="term" value="F:diguanylate cyclase activity"/>
    <property type="evidence" value="ECO:0007669"/>
    <property type="project" value="UniProtKB-EC"/>
</dbReference>
<sequence length="334" mass="36731">MENRTHAEVLILIACILGSLAIAPFTVYRFLIGDYVMAAIDVVLCAVTFGLFAYVWITRKHKLAGGVICMIYLAAAVGVVFVKGPTAIYWAYPATVGCFCVVNTRLALILSGGTIATLFVIVFGQVPLEQLLGIFSALTLLCGFSYVFNDSVHRQRRLLSTLAARDALTGTWNRRALDESLIQTTSSNKRSPLTASLIILDLDHFKNINDTYGHDVGDKILIGISEVIRESIRLSDRLFRYGGEEFVVIADGANLENAAVLAESIRRKVEKSQLFKKEKITISLGVASLKEGQNPECWIKLADEALYEAKRTGRNKFCLAKKNDCAEEEVILGA</sequence>
<evidence type="ECO:0000313" key="5">
    <source>
        <dbReference type="EMBL" id="PWQ98900.1"/>
    </source>
</evidence>
<feature type="transmembrane region" description="Helical" evidence="3">
    <location>
        <begin position="94"/>
        <end position="124"/>
    </location>
</feature>
<dbReference type="PANTHER" id="PTHR45138:SF24">
    <property type="entry name" value="DIGUANYLATE CYCLASE DGCC-RELATED"/>
    <property type="match status" value="1"/>
</dbReference>
<gene>
    <name evidence="5" type="ORF">DKT75_01685</name>
</gene>
<evidence type="ECO:0000259" key="4">
    <source>
        <dbReference type="PROSITE" id="PS50887"/>
    </source>
</evidence>
<dbReference type="NCBIfam" id="TIGR00254">
    <property type="entry name" value="GGDEF"/>
    <property type="match status" value="1"/>
</dbReference>
<keyword evidence="3" id="KW-1133">Transmembrane helix</keyword>
<dbReference type="InterPro" id="IPR043128">
    <property type="entry name" value="Rev_trsase/Diguanyl_cyclase"/>
</dbReference>
<feature type="transmembrane region" description="Helical" evidence="3">
    <location>
        <begin position="130"/>
        <end position="148"/>
    </location>
</feature>
<dbReference type="InterPro" id="IPR029787">
    <property type="entry name" value="Nucleotide_cyclase"/>
</dbReference>
<evidence type="ECO:0000256" key="3">
    <source>
        <dbReference type="SAM" id="Phobius"/>
    </source>
</evidence>
<feature type="transmembrane region" description="Helical" evidence="3">
    <location>
        <begin position="6"/>
        <end position="28"/>
    </location>
</feature>
<keyword evidence="3" id="KW-0812">Transmembrane</keyword>
<dbReference type="GO" id="GO:0043709">
    <property type="term" value="P:cell adhesion involved in single-species biofilm formation"/>
    <property type="evidence" value="ECO:0007669"/>
    <property type="project" value="TreeGrafter"/>
</dbReference>
<dbReference type="PROSITE" id="PS50887">
    <property type="entry name" value="GGDEF"/>
    <property type="match status" value="1"/>
</dbReference>
<feature type="transmembrane region" description="Helical" evidence="3">
    <location>
        <begin position="63"/>
        <end position="82"/>
    </location>
</feature>
<name>A0A317CR55_9GAMM</name>
<dbReference type="OrthoDB" id="9812260at2"/>
<dbReference type="RefSeq" id="WP_109821706.1">
    <property type="nucleotide sequence ID" value="NZ_QGKL01000009.1"/>
</dbReference>
<dbReference type="Proteomes" id="UP000245506">
    <property type="component" value="Unassembled WGS sequence"/>
</dbReference>
<dbReference type="EC" id="2.7.7.65" evidence="2"/>
<dbReference type="SMART" id="SM00267">
    <property type="entry name" value="GGDEF"/>
    <property type="match status" value="1"/>
</dbReference>
<comment type="caution">
    <text evidence="5">The sequence shown here is derived from an EMBL/GenBank/DDBJ whole genome shotgun (WGS) entry which is preliminary data.</text>
</comment>
<dbReference type="EMBL" id="QGKL01000009">
    <property type="protein sequence ID" value="PWQ98900.1"/>
    <property type="molecule type" value="Genomic_DNA"/>
</dbReference>
<feature type="domain" description="GGDEF" evidence="4">
    <location>
        <begin position="193"/>
        <end position="322"/>
    </location>
</feature>
<protein>
    <recommendedName>
        <fullName evidence="2">diguanylate cyclase</fullName>
        <ecNumber evidence="2">2.7.7.65</ecNumber>
    </recommendedName>
</protein>
<dbReference type="Gene3D" id="3.30.70.270">
    <property type="match status" value="1"/>
</dbReference>
<dbReference type="SUPFAM" id="SSF55073">
    <property type="entry name" value="Nucleotide cyclase"/>
    <property type="match status" value="1"/>
</dbReference>